<reference evidence="2 3" key="1">
    <citation type="submission" date="2017-02" db="EMBL/GenBank/DDBJ databases">
        <title>Genomic diversity within the haloalkaliphilic genus Thioalkalivibrio.</title>
        <authorList>
            <person name="Ahn A.-C."/>
            <person name="Meier-Kolthoff J."/>
            <person name="Overmars L."/>
            <person name="Richter M."/>
            <person name="Woyke T."/>
            <person name="Sorokin D.Y."/>
            <person name="Muyzer G."/>
        </authorList>
    </citation>
    <scope>NUCLEOTIDE SEQUENCE [LARGE SCALE GENOMIC DNA]</scope>
    <source>
        <strain evidence="2 3">ALJD</strain>
    </source>
</reference>
<sequence length="390" mass="43317">MRMSKAGSGRPVPLVAHVIHRLDVGGMENGLVNLINHMPPGSYRHAIVCMTDYTDFARRIHRDDVTLHSLYKREGKDLRVHLRLRHLLKTLRPDIVHTRNLATLEAQVTAALSGVKARVHGEHGWDVGDLDGSRGKNRLMRRLVRPLVGQYIALSRHQLDYLTRSVGVHPERLSHVCNGVDIRRFSPRPHEWQSPLPEGFVATDSIVIGTVLRMQTVKAPEDLARAFILLRERVPELFPRLRLVIVGDGPLFEAVSRMLAEADVDAQAWLPGAREDVPDLMRAMDIFVLPSLAEGICNTILEAMASGLPVIATDVGGNPDLVTVGETGALVPAGQPNALADALVDYLTNADRREREGKAARARAEKEFSMEAMVRGYMEVYGRVLRTHDT</sequence>
<dbReference type="AlphaFoldDB" id="A0A1V3NAV2"/>
<evidence type="ECO:0000313" key="3">
    <source>
        <dbReference type="Proteomes" id="UP000189462"/>
    </source>
</evidence>
<dbReference type="OrthoDB" id="9775208at2"/>
<dbReference type="STRING" id="108003.B1C78_15815"/>
<organism evidence="2 3">
    <name type="scientific">Thioalkalivibrio denitrificans</name>
    <dbReference type="NCBI Taxonomy" id="108003"/>
    <lineage>
        <taxon>Bacteria</taxon>
        <taxon>Pseudomonadati</taxon>
        <taxon>Pseudomonadota</taxon>
        <taxon>Gammaproteobacteria</taxon>
        <taxon>Chromatiales</taxon>
        <taxon>Ectothiorhodospiraceae</taxon>
        <taxon>Thioalkalivibrio</taxon>
    </lineage>
</organism>
<dbReference type="NCBIfam" id="TIGR03088">
    <property type="entry name" value="stp2"/>
    <property type="match status" value="1"/>
</dbReference>
<evidence type="ECO:0000259" key="1">
    <source>
        <dbReference type="Pfam" id="PF13439"/>
    </source>
</evidence>
<proteinExistence type="predicted"/>
<dbReference type="InterPro" id="IPR017522">
    <property type="entry name" value="Sugar_tfrase_PEP-CTERM_Stp2"/>
</dbReference>
<accession>A0A1V3NAV2</accession>
<dbReference type="Proteomes" id="UP000189462">
    <property type="component" value="Unassembled WGS sequence"/>
</dbReference>
<dbReference type="Gene3D" id="3.40.50.2000">
    <property type="entry name" value="Glycogen Phosphorylase B"/>
    <property type="match status" value="2"/>
</dbReference>
<dbReference type="SUPFAM" id="SSF53756">
    <property type="entry name" value="UDP-Glycosyltransferase/glycogen phosphorylase"/>
    <property type="match status" value="1"/>
</dbReference>
<dbReference type="EMBL" id="MVBK01000118">
    <property type="protein sequence ID" value="OOG21962.1"/>
    <property type="molecule type" value="Genomic_DNA"/>
</dbReference>
<dbReference type="InterPro" id="IPR028098">
    <property type="entry name" value="Glyco_trans_4-like_N"/>
</dbReference>
<dbReference type="Pfam" id="PF13692">
    <property type="entry name" value="Glyco_trans_1_4"/>
    <property type="match status" value="1"/>
</dbReference>
<evidence type="ECO:0000313" key="2">
    <source>
        <dbReference type="EMBL" id="OOG21962.1"/>
    </source>
</evidence>
<dbReference type="GO" id="GO:0016757">
    <property type="term" value="F:glycosyltransferase activity"/>
    <property type="evidence" value="ECO:0007669"/>
    <property type="project" value="UniProtKB-ARBA"/>
</dbReference>
<feature type="domain" description="Glycosyltransferase subfamily 4-like N-terminal" evidence="1">
    <location>
        <begin position="24"/>
        <end position="184"/>
    </location>
</feature>
<dbReference type="PANTHER" id="PTHR12526:SF630">
    <property type="entry name" value="GLYCOSYLTRANSFERASE"/>
    <property type="match status" value="1"/>
</dbReference>
<keyword evidence="2" id="KW-0808">Transferase</keyword>
<dbReference type="Pfam" id="PF13439">
    <property type="entry name" value="Glyco_transf_4"/>
    <property type="match status" value="1"/>
</dbReference>
<dbReference type="PANTHER" id="PTHR12526">
    <property type="entry name" value="GLYCOSYLTRANSFERASE"/>
    <property type="match status" value="1"/>
</dbReference>
<gene>
    <name evidence="2" type="ORF">B1C78_15815</name>
</gene>
<keyword evidence="3" id="KW-1185">Reference proteome</keyword>
<name>A0A1V3NAV2_9GAMM</name>
<protein>
    <submittedName>
        <fullName evidence="2">Sugar transferase</fullName>
    </submittedName>
</protein>
<dbReference type="RefSeq" id="WP_077280122.1">
    <property type="nucleotide sequence ID" value="NZ_MVBK01000118.1"/>
</dbReference>
<comment type="caution">
    <text evidence="2">The sequence shown here is derived from an EMBL/GenBank/DDBJ whole genome shotgun (WGS) entry which is preliminary data.</text>
</comment>